<feature type="region of interest" description="Disordered" evidence="1">
    <location>
        <begin position="257"/>
        <end position="351"/>
    </location>
</feature>
<accession>A0A9P5ZKG0</accession>
<name>A0A9P5ZKG0_PLEER</name>
<feature type="compositionally biased region" description="Polar residues" evidence="1">
    <location>
        <begin position="295"/>
        <end position="317"/>
    </location>
</feature>
<keyword evidence="3" id="KW-1185">Reference proteome</keyword>
<organism evidence="2 3">
    <name type="scientific">Pleurotus eryngii</name>
    <name type="common">Boletus of the steppes</name>
    <dbReference type="NCBI Taxonomy" id="5323"/>
    <lineage>
        <taxon>Eukaryota</taxon>
        <taxon>Fungi</taxon>
        <taxon>Dikarya</taxon>
        <taxon>Basidiomycota</taxon>
        <taxon>Agaricomycotina</taxon>
        <taxon>Agaricomycetes</taxon>
        <taxon>Agaricomycetidae</taxon>
        <taxon>Agaricales</taxon>
        <taxon>Pleurotineae</taxon>
        <taxon>Pleurotaceae</taxon>
        <taxon>Pleurotus</taxon>
    </lineage>
</organism>
<dbReference type="Proteomes" id="UP000807025">
    <property type="component" value="Unassembled WGS sequence"/>
</dbReference>
<comment type="caution">
    <text evidence="2">The sequence shown here is derived from an EMBL/GenBank/DDBJ whole genome shotgun (WGS) entry which is preliminary data.</text>
</comment>
<sequence length="380" mass="40662">MIYASGHGIPIQKWALGLHCHPVKPGSHRNSTREYEIAVSTPSPDEYTSHTCFISVTTNTHTNTAFQYSSGPLNPTVVSVHVRVPSQSQASLAGPGVPAASGNVLQRSPPNARDRIHDRACREPLPTGQADEDTDEDTRTSTGNITTLSLGAGLRAMAKGKWRATEYPPPPSPTDLIAELILGCSGITKEGNRDTRDDAKHRNGMNAANANLLPSSSPIGPPRFRRSLRNRPTPAEALTRKASAGASIANQVISASSDLENEIEKDIETQRPEESAGPLATSAKSNGGGDVSKATCDTNNKDASTTANSDIDSGESTSTKRKGWQSTTRPKPRMPQDVRTTTGRGDVTIYDDLRQSERKHVILDISSVSQKIVDSVESPQ</sequence>
<proteinExistence type="predicted"/>
<protein>
    <submittedName>
        <fullName evidence="2">Uncharacterized protein</fullName>
    </submittedName>
</protein>
<feature type="compositionally biased region" description="Basic and acidic residues" evidence="1">
    <location>
        <begin position="262"/>
        <end position="274"/>
    </location>
</feature>
<evidence type="ECO:0000256" key="1">
    <source>
        <dbReference type="SAM" id="MobiDB-lite"/>
    </source>
</evidence>
<feature type="compositionally biased region" description="Polar residues" evidence="1">
    <location>
        <begin position="206"/>
        <end position="218"/>
    </location>
</feature>
<reference evidence="2" key="1">
    <citation type="submission" date="2020-11" db="EMBL/GenBank/DDBJ databases">
        <authorList>
            <consortium name="DOE Joint Genome Institute"/>
            <person name="Ahrendt S."/>
            <person name="Riley R."/>
            <person name="Andreopoulos W."/>
            <person name="Labutti K."/>
            <person name="Pangilinan J."/>
            <person name="Ruiz-Duenas F.J."/>
            <person name="Barrasa J.M."/>
            <person name="Sanchez-Garcia M."/>
            <person name="Camarero S."/>
            <person name="Miyauchi S."/>
            <person name="Serrano A."/>
            <person name="Linde D."/>
            <person name="Babiker R."/>
            <person name="Drula E."/>
            <person name="Ayuso-Fernandez I."/>
            <person name="Pacheco R."/>
            <person name="Padilla G."/>
            <person name="Ferreira P."/>
            <person name="Barriuso J."/>
            <person name="Kellner H."/>
            <person name="Castanera R."/>
            <person name="Alfaro M."/>
            <person name="Ramirez L."/>
            <person name="Pisabarro A.G."/>
            <person name="Kuo A."/>
            <person name="Tritt A."/>
            <person name="Lipzen A."/>
            <person name="He G."/>
            <person name="Yan M."/>
            <person name="Ng V."/>
            <person name="Cullen D."/>
            <person name="Martin F."/>
            <person name="Rosso M.-N."/>
            <person name="Henrissat B."/>
            <person name="Hibbett D."/>
            <person name="Martinez A.T."/>
            <person name="Grigoriev I.V."/>
        </authorList>
    </citation>
    <scope>NUCLEOTIDE SEQUENCE</scope>
    <source>
        <strain evidence="2">ATCC 90797</strain>
    </source>
</reference>
<feature type="region of interest" description="Disordered" evidence="1">
    <location>
        <begin position="188"/>
        <end position="244"/>
    </location>
</feature>
<dbReference type="AlphaFoldDB" id="A0A9P5ZKG0"/>
<dbReference type="EMBL" id="MU154700">
    <property type="protein sequence ID" value="KAF9488713.1"/>
    <property type="molecule type" value="Genomic_DNA"/>
</dbReference>
<feature type="region of interest" description="Disordered" evidence="1">
    <location>
        <begin position="89"/>
        <end position="145"/>
    </location>
</feature>
<evidence type="ECO:0000313" key="3">
    <source>
        <dbReference type="Proteomes" id="UP000807025"/>
    </source>
</evidence>
<feature type="compositionally biased region" description="Basic and acidic residues" evidence="1">
    <location>
        <begin position="190"/>
        <end position="201"/>
    </location>
</feature>
<feature type="compositionally biased region" description="Basic and acidic residues" evidence="1">
    <location>
        <begin position="112"/>
        <end position="122"/>
    </location>
</feature>
<evidence type="ECO:0000313" key="2">
    <source>
        <dbReference type="EMBL" id="KAF9488713.1"/>
    </source>
</evidence>
<gene>
    <name evidence="2" type="ORF">BDN71DRAFT_1512795</name>
</gene>